<feature type="transmembrane region" description="Helical" evidence="1">
    <location>
        <begin position="29"/>
        <end position="46"/>
    </location>
</feature>
<dbReference type="Proteomes" id="UP000034292">
    <property type="component" value="Unassembled WGS sequence"/>
</dbReference>
<reference evidence="2 3" key="1">
    <citation type="journal article" date="2015" name="Nature">
        <title>rRNA introns, odd ribosomes, and small enigmatic genomes across a large radiation of phyla.</title>
        <authorList>
            <person name="Brown C.T."/>
            <person name="Hug L.A."/>
            <person name="Thomas B.C."/>
            <person name="Sharon I."/>
            <person name="Castelle C.J."/>
            <person name="Singh A."/>
            <person name="Wilkins M.J."/>
            <person name="Williams K.H."/>
            <person name="Banfield J.F."/>
        </authorList>
    </citation>
    <scope>NUCLEOTIDE SEQUENCE [LARGE SCALE GENOMIC DNA]</scope>
</reference>
<keyword evidence="1" id="KW-1133">Transmembrane helix</keyword>
<gene>
    <name evidence="2" type="ORF">UU23_C0007G0004</name>
</gene>
<comment type="caution">
    <text evidence="2">The sequence shown here is derived from an EMBL/GenBank/DDBJ whole genome shotgun (WGS) entry which is preliminary data.</text>
</comment>
<proteinExistence type="predicted"/>
<evidence type="ECO:0000313" key="3">
    <source>
        <dbReference type="Proteomes" id="UP000034292"/>
    </source>
</evidence>
<evidence type="ECO:0000256" key="1">
    <source>
        <dbReference type="SAM" id="Phobius"/>
    </source>
</evidence>
<name>A0A0G0TSX7_9BACT</name>
<feature type="transmembrane region" description="Helical" evidence="1">
    <location>
        <begin position="67"/>
        <end position="91"/>
    </location>
</feature>
<accession>A0A0G0TSX7</accession>
<keyword evidence="1" id="KW-0472">Membrane</keyword>
<dbReference type="EMBL" id="LBZV01000007">
    <property type="protein sequence ID" value="KKR77926.1"/>
    <property type="molecule type" value="Genomic_DNA"/>
</dbReference>
<sequence length="144" mass="16961">MFFSFRAVWYAVLVWIFAFFTSGIIIAPWYYVVMPLLVLLLTVYYFDSGELRIIKKKDRDMIIKYGLGGAIFWFFVAGIFSLLEIAGFYYFNLAYYFSDFRNVFLFPVVLLVPVLYGIVLSNVKFKKRRSSILSLKKGVQLLRF</sequence>
<dbReference type="AlphaFoldDB" id="A0A0G0TSX7"/>
<organism evidence="2 3">
    <name type="scientific">Candidatus Curtissbacteria bacterium GW2011_GWA1_40_9</name>
    <dbReference type="NCBI Taxonomy" id="1618408"/>
    <lineage>
        <taxon>Bacteria</taxon>
        <taxon>Candidatus Curtissiibacteriota</taxon>
    </lineage>
</organism>
<dbReference type="STRING" id="1618408.UU23_C0007G0004"/>
<keyword evidence="1" id="KW-0812">Transmembrane</keyword>
<feature type="transmembrane region" description="Helical" evidence="1">
    <location>
        <begin position="103"/>
        <end position="123"/>
    </location>
</feature>
<evidence type="ECO:0000313" key="2">
    <source>
        <dbReference type="EMBL" id="KKR77926.1"/>
    </source>
</evidence>
<protein>
    <submittedName>
        <fullName evidence="2">Uncharacterized protein</fullName>
    </submittedName>
</protein>
<feature type="transmembrane region" description="Helical" evidence="1">
    <location>
        <begin position="7"/>
        <end position="23"/>
    </location>
</feature>